<keyword evidence="2" id="KW-1185">Reference proteome</keyword>
<dbReference type="EMBL" id="FNEB01000002">
    <property type="protein sequence ID" value="SDI27838.1"/>
    <property type="molecule type" value="Genomic_DNA"/>
</dbReference>
<proteinExistence type="predicted"/>
<gene>
    <name evidence="1" type="ORF">SAMN05421850_10260</name>
</gene>
<name>A0A1G8J9A3_9RHOB</name>
<accession>A0A1G8J9A3</accession>
<reference evidence="1 2" key="1">
    <citation type="submission" date="2016-10" db="EMBL/GenBank/DDBJ databases">
        <authorList>
            <person name="de Groot N.N."/>
        </authorList>
    </citation>
    <scope>NUCLEOTIDE SEQUENCE [LARGE SCALE GENOMIC DNA]</scope>
    <source>
        <strain evidence="1 2">DSM 28010</strain>
    </source>
</reference>
<dbReference type="Pfam" id="PF06082">
    <property type="entry name" value="YjbH"/>
    <property type="match status" value="1"/>
</dbReference>
<dbReference type="STRING" id="490829.SAMN05421850_10260"/>
<organism evidence="1 2">
    <name type="scientific">Lutimaribacter saemankumensis</name>
    <dbReference type="NCBI Taxonomy" id="490829"/>
    <lineage>
        <taxon>Bacteria</taxon>
        <taxon>Pseudomonadati</taxon>
        <taxon>Pseudomonadota</taxon>
        <taxon>Alphaproteobacteria</taxon>
        <taxon>Rhodobacterales</taxon>
        <taxon>Roseobacteraceae</taxon>
        <taxon>Lutimaribacter</taxon>
    </lineage>
</organism>
<dbReference type="RefSeq" id="WP_090027208.1">
    <property type="nucleotide sequence ID" value="NZ_FNEB01000002.1"/>
</dbReference>
<evidence type="ECO:0000313" key="2">
    <source>
        <dbReference type="Proteomes" id="UP000199340"/>
    </source>
</evidence>
<protein>
    <submittedName>
        <fullName evidence="1">Exopolysaccharide biosynthesis protein YbjH</fullName>
    </submittedName>
</protein>
<sequence>MHPQETSAPCIGQNIVRNARLTALSAIAACLPGTLVAQQAGGLAGYGLFGTPSLIEMPTADSAPDAELATSLGYFAGTARTTLSFQITPRLSGSFRYTAVNGLKVPGYNVDHALVPLRPLPSGVNPDTYYDRSFDLRFRLIDETLRRPAVAIGLRDFIGTGLYGGEYVVATKSLTPRLRLTAGLGWGRLGSHNAIGRTGNRPDDVIGQGGVPTYDRWFRGDVAPFGGIAWQATDSLTLKAEYSSDAYAQEVASGIFQRRSSWNLGADYRISDNLQVSVYSLYGGEIGASLTFFSNLRQAAVPGGAEPAPLPVRVRGAGERGDLGWRFVPEASDNIKARLKTALRKEGLEYEGLALDPTRATLRLRNTRYLNEPQALGRAARVMSRILPGSVETLRLVPMVNGMEASVVTFRRSDIEALENAPASALLARTEFADGYGLSPPPEDGLYPQFSWSLRPFLSLSVFDPDNPVRADGGLRLSGRYRLAPNIEISGALSKTIAGNLDGVIRDIPSDLPRVRTDYAEYSRQGDPALEHLTFSAFARPAPDLYGRVSLGYLEKMYAGVSGELLWKPVDSALALGVELNYARQRDFDQRFGLRDYDSITGHVSAYYDFGNGFHGQVDIGRYLAGDYGATLTLDREFANGWRVGAYATFTDVPFDDFGEGSFDKGLRLTIPMQSLLGKPTRRTNTVTIQSLTRDGGARLNVNDRLYGRLRDYHEPELTKKWGRVWR</sequence>
<dbReference type="OrthoDB" id="19542at2"/>
<dbReference type="InterPro" id="IPR010344">
    <property type="entry name" value="YbjH"/>
</dbReference>
<dbReference type="AlphaFoldDB" id="A0A1G8J9A3"/>
<dbReference type="Proteomes" id="UP000199340">
    <property type="component" value="Unassembled WGS sequence"/>
</dbReference>
<evidence type="ECO:0000313" key="1">
    <source>
        <dbReference type="EMBL" id="SDI27838.1"/>
    </source>
</evidence>